<dbReference type="OrthoDB" id="6514358at2759"/>
<protein>
    <recommendedName>
        <fullName evidence="5">CUB domain-containing protein</fullName>
    </recommendedName>
</protein>
<dbReference type="CDD" id="cd00112">
    <property type="entry name" value="LDLa"/>
    <property type="match status" value="1"/>
</dbReference>
<dbReference type="SUPFAM" id="SSF57424">
    <property type="entry name" value="LDL receptor-like module"/>
    <property type="match status" value="1"/>
</dbReference>
<dbReference type="PANTHER" id="PTHR24652:SF67">
    <property type="entry name" value="LOW-DENSITY LIPOPROTEIN RECEPTOR CLASS A DOMAIN-CONTAINING PROTEIN 2"/>
    <property type="match status" value="1"/>
</dbReference>
<evidence type="ECO:0000313" key="7">
    <source>
        <dbReference type="Proteomes" id="UP000887568"/>
    </source>
</evidence>
<dbReference type="InterPro" id="IPR000859">
    <property type="entry name" value="CUB_dom"/>
</dbReference>
<dbReference type="InterPro" id="IPR036055">
    <property type="entry name" value="LDL_receptor-like_sf"/>
</dbReference>
<dbReference type="PROSITE" id="PS01180">
    <property type="entry name" value="CUB"/>
    <property type="match status" value="1"/>
</dbReference>
<evidence type="ECO:0000256" key="1">
    <source>
        <dbReference type="ARBA" id="ARBA00023157"/>
    </source>
</evidence>
<evidence type="ECO:0000313" key="6">
    <source>
        <dbReference type="EnsemblMetazoa" id="XP_038066478.1"/>
    </source>
</evidence>
<evidence type="ECO:0000256" key="3">
    <source>
        <dbReference type="SAM" id="Phobius"/>
    </source>
</evidence>
<dbReference type="PANTHER" id="PTHR24652">
    <property type="entry name" value="LOW-DENSITY LIPOPROTEIN RECEPTOR CLASS A DOMAIN-CONTAINING PROTEIN 2"/>
    <property type="match status" value="1"/>
</dbReference>
<dbReference type="InterPro" id="IPR002172">
    <property type="entry name" value="LDrepeatLR_classA_rpt"/>
</dbReference>
<dbReference type="Proteomes" id="UP000887568">
    <property type="component" value="Unplaced"/>
</dbReference>
<keyword evidence="7" id="KW-1185">Reference proteome</keyword>
<feature type="domain" description="CUB" evidence="5">
    <location>
        <begin position="55"/>
        <end position="211"/>
    </location>
</feature>
<reference evidence="6" key="1">
    <citation type="submission" date="2022-11" db="UniProtKB">
        <authorList>
            <consortium name="EnsemblMetazoa"/>
        </authorList>
    </citation>
    <scope>IDENTIFICATION</scope>
</reference>
<feature type="signal peptide" evidence="4">
    <location>
        <begin position="1"/>
        <end position="21"/>
    </location>
</feature>
<dbReference type="OMA" id="LFWRPGY"/>
<feature type="disulfide bond" evidence="2">
    <location>
        <begin position="218"/>
        <end position="236"/>
    </location>
</feature>
<dbReference type="AlphaFoldDB" id="A0A914AS48"/>
<evidence type="ECO:0000259" key="5">
    <source>
        <dbReference type="PROSITE" id="PS01180"/>
    </source>
</evidence>
<sequence>MEIYGKLMIMLLAFMLDGAHASTRTDRCYNDNQRTLKCFISSSHGCHAVSMQELCGSRVDKKDAWRLRSHDGLDAATTGDRLQPECTFVLQALRTSQAFLVSFGEYFILQDEASEIPTVPPANGTNSTQSDFTPMGTGCNSSYLQIWDGDVINDVNLLLTVCGTGDSVLGLPSDVVESQTQFLTVRLTVHPTATVNVTIVTTSFDSGPCTDEVTELKCRNGLCVPRTVRCDNVNNCGDNTDQLVSSPANCTLATFDEPIDFPWEILLAVLGAILTAFLLYWLFWRPGYIPWRVACCRNLLRGCCQGCCKGCCEKCACRPYGKPAPCESCCCCHRICVPRGFGGCCHGDGTRNVTSGDAGGRTKSAGLLAHAHSDSYGGKQRNGKPGGRAGTSYLCCPCGGNGNQGGREGLDGEHEDRNMWKDGNTAYWGNGGDGGHVRESR</sequence>
<dbReference type="GeneID" id="119736537"/>
<proteinExistence type="predicted"/>
<feature type="chain" id="PRO_5036789448" description="CUB domain-containing protein" evidence="4">
    <location>
        <begin position="22"/>
        <end position="441"/>
    </location>
</feature>
<evidence type="ECO:0000256" key="4">
    <source>
        <dbReference type="SAM" id="SignalP"/>
    </source>
</evidence>
<dbReference type="EnsemblMetazoa" id="XM_038210550.1">
    <property type="protein sequence ID" value="XP_038066478.1"/>
    <property type="gene ID" value="LOC119736537"/>
</dbReference>
<accession>A0A914AS48</accession>
<comment type="caution">
    <text evidence="2">Lacks conserved residue(s) required for the propagation of feature annotation.</text>
</comment>
<keyword evidence="4" id="KW-0732">Signal</keyword>
<keyword evidence="3" id="KW-0812">Transmembrane</keyword>
<dbReference type="RefSeq" id="XP_038066478.1">
    <property type="nucleotide sequence ID" value="XM_038210550.1"/>
</dbReference>
<name>A0A914AS48_PATMI</name>
<dbReference type="PROSITE" id="PS50068">
    <property type="entry name" value="LDLRA_2"/>
    <property type="match status" value="1"/>
</dbReference>
<dbReference type="SMART" id="SM00192">
    <property type="entry name" value="LDLa"/>
    <property type="match status" value="1"/>
</dbReference>
<dbReference type="InterPro" id="IPR042333">
    <property type="entry name" value="LRAD2/Mig-13-like"/>
</dbReference>
<organism evidence="6 7">
    <name type="scientific">Patiria miniata</name>
    <name type="common">Bat star</name>
    <name type="synonym">Asterina miniata</name>
    <dbReference type="NCBI Taxonomy" id="46514"/>
    <lineage>
        <taxon>Eukaryota</taxon>
        <taxon>Metazoa</taxon>
        <taxon>Echinodermata</taxon>
        <taxon>Eleutherozoa</taxon>
        <taxon>Asterozoa</taxon>
        <taxon>Asteroidea</taxon>
        <taxon>Valvatacea</taxon>
        <taxon>Valvatida</taxon>
        <taxon>Asterinidae</taxon>
        <taxon>Patiria</taxon>
    </lineage>
</organism>
<keyword evidence="3" id="KW-1133">Transmembrane helix</keyword>
<dbReference type="Gene3D" id="4.10.400.10">
    <property type="entry name" value="Low-density Lipoprotein Receptor"/>
    <property type="match status" value="1"/>
</dbReference>
<feature type="transmembrane region" description="Helical" evidence="3">
    <location>
        <begin position="261"/>
        <end position="283"/>
    </location>
</feature>
<evidence type="ECO:0000256" key="2">
    <source>
        <dbReference type="PROSITE-ProRule" id="PRU00124"/>
    </source>
</evidence>
<keyword evidence="1 2" id="KW-1015">Disulfide bond</keyword>
<keyword evidence="3" id="KW-0472">Membrane</keyword>